<name>A0A090XEQ2_IXORI</name>
<dbReference type="SUPFAM" id="SSF57362">
    <property type="entry name" value="BPTI-like"/>
    <property type="match status" value="1"/>
</dbReference>
<accession>A0A090XEQ2</accession>
<feature type="signal peptide" evidence="1">
    <location>
        <begin position="1"/>
        <end position="22"/>
    </location>
</feature>
<reference evidence="2" key="1">
    <citation type="journal article" date="2015" name="PLoS Negl. Trop. Dis.">
        <title>Deep Sequencing Analysis of the Ixodes ricinus Haemocytome.</title>
        <authorList>
            <person name="Kotsyfakis M."/>
            <person name="Kopacek P."/>
            <person name="Franta Z."/>
            <person name="Pedra J.H."/>
            <person name="Ribeiro J.M."/>
        </authorList>
    </citation>
    <scope>NUCLEOTIDE SEQUENCE</scope>
</reference>
<evidence type="ECO:0000256" key="1">
    <source>
        <dbReference type="SAM" id="SignalP"/>
    </source>
</evidence>
<organism evidence="2">
    <name type="scientific">Ixodes ricinus</name>
    <name type="common">Common tick</name>
    <name type="synonym">Acarus ricinus</name>
    <dbReference type="NCBI Taxonomy" id="34613"/>
    <lineage>
        <taxon>Eukaryota</taxon>
        <taxon>Metazoa</taxon>
        <taxon>Ecdysozoa</taxon>
        <taxon>Arthropoda</taxon>
        <taxon>Chelicerata</taxon>
        <taxon>Arachnida</taxon>
        <taxon>Acari</taxon>
        <taxon>Parasitiformes</taxon>
        <taxon>Ixodida</taxon>
        <taxon>Ixodoidea</taxon>
        <taxon>Ixodidae</taxon>
        <taxon>Ixodinae</taxon>
        <taxon>Ixodes</taxon>
    </lineage>
</organism>
<protein>
    <submittedName>
        <fullName evidence="2">Putative secreted protein</fullName>
    </submittedName>
</protein>
<keyword evidence="1" id="KW-0732">Signal</keyword>
<dbReference type="Gene3D" id="4.10.410.10">
    <property type="entry name" value="Pancreatic trypsin inhibitor Kunitz domain"/>
    <property type="match status" value="1"/>
</dbReference>
<sequence length="102" mass="11471">MTPHQTWFLLLIVSVLINMIDANSRTRERPAVCNQPPQMPSRVLNFGYEVFYFNKKEAKCKCFRSTVSSKDLGGNAFHGLKACRNKCGGASFSVCPRRGGKR</sequence>
<proteinExistence type="evidence at transcript level"/>
<feature type="chain" id="PRO_5001869161" evidence="1">
    <location>
        <begin position="23"/>
        <end position="102"/>
    </location>
</feature>
<dbReference type="AlphaFoldDB" id="A0A090XEQ2"/>
<dbReference type="InterPro" id="IPR036880">
    <property type="entry name" value="Kunitz_BPTI_sf"/>
</dbReference>
<dbReference type="GO" id="GO:0004867">
    <property type="term" value="F:serine-type endopeptidase inhibitor activity"/>
    <property type="evidence" value="ECO:0007669"/>
    <property type="project" value="InterPro"/>
</dbReference>
<evidence type="ECO:0000313" key="2">
    <source>
        <dbReference type="EMBL" id="JAC93263.1"/>
    </source>
</evidence>
<dbReference type="EMBL" id="GBIH01001447">
    <property type="protein sequence ID" value="JAC93263.1"/>
    <property type="molecule type" value="mRNA"/>
</dbReference>